<evidence type="ECO:0000256" key="1">
    <source>
        <dbReference type="ARBA" id="ARBA00022598"/>
    </source>
</evidence>
<sequence>MVFATATAAGWLGEGRRAEHVGFGSVLGEDGKLLRTRAGASVKPVELLREAVARAVGTGAVKYADLSSDREKDYVFAWDRMPAVEGNTSVYLQYANARARSVLGRAGREVGPGTPVVLAEAAERALALRLLGLSAPARLTSRVLALGPELLGIEAPDRL</sequence>
<dbReference type="GO" id="GO:0004814">
    <property type="term" value="F:arginine-tRNA ligase activity"/>
    <property type="evidence" value="ECO:0007669"/>
    <property type="project" value="InterPro"/>
</dbReference>
<keyword evidence="3 4" id="KW-0067">ATP-binding</keyword>
<name>A0A5Q0H568_SACSY</name>
<keyword evidence="4" id="KW-0648">Protein biosynthesis</keyword>
<dbReference type="SUPFAM" id="SSF52374">
    <property type="entry name" value="Nucleotidylyl transferase"/>
    <property type="match status" value="1"/>
</dbReference>
<dbReference type="PANTHER" id="PTHR11956">
    <property type="entry name" value="ARGINYL-TRNA SYNTHETASE"/>
    <property type="match status" value="1"/>
</dbReference>
<dbReference type="Proteomes" id="UP000325787">
    <property type="component" value="Chromosome"/>
</dbReference>
<accession>A0A5Q0H568</accession>
<dbReference type="Pfam" id="PF00750">
    <property type="entry name" value="tRNA-synt_1d"/>
    <property type="match status" value="1"/>
</dbReference>
<evidence type="ECO:0000313" key="7">
    <source>
        <dbReference type="Proteomes" id="UP000325787"/>
    </source>
</evidence>
<organism evidence="6 7">
    <name type="scientific">Saccharothrix syringae</name>
    <name type="common">Nocardiopsis syringae</name>
    <dbReference type="NCBI Taxonomy" id="103733"/>
    <lineage>
        <taxon>Bacteria</taxon>
        <taxon>Bacillati</taxon>
        <taxon>Actinomycetota</taxon>
        <taxon>Actinomycetes</taxon>
        <taxon>Pseudonocardiales</taxon>
        <taxon>Pseudonocardiaceae</taxon>
        <taxon>Saccharothrix</taxon>
    </lineage>
</organism>
<keyword evidence="1 4" id="KW-0436">Ligase</keyword>
<feature type="domain" description="Arginyl-tRNA synthetase catalytic core" evidence="5">
    <location>
        <begin position="2"/>
        <end position="55"/>
    </location>
</feature>
<dbReference type="SUPFAM" id="SSF47323">
    <property type="entry name" value="Anticodon-binding domain of a subclass of class I aminoacyl-tRNA synthetases"/>
    <property type="match status" value="1"/>
</dbReference>
<protein>
    <submittedName>
        <fullName evidence="6">Arginine--tRNA ligase</fullName>
    </submittedName>
</protein>
<evidence type="ECO:0000256" key="3">
    <source>
        <dbReference type="ARBA" id="ARBA00022840"/>
    </source>
</evidence>
<keyword evidence="2 4" id="KW-0547">Nucleotide-binding</keyword>
<dbReference type="InterPro" id="IPR014729">
    <property type="entry name" value="Rossmann-like_a/b/a_fold"/>
</dbReference>
<dbReference type="InterPro" id="IPR009080">
    <property type="entry name" value="tRNAsynth_Ia_anticodon-bd"/>
</dbReference>
<keyword evidence="7" id="KW-1185">Reference proteome</keyword>
<comment type="similarity">
    <text evidence="4">Belongs to the class-I aminoacyl-tRNA synthetase family.</text>
</comment>
<reference evidence="7" key="1">
    <citation type="journal article" date="2021" name="Curr. Microbiol.">
        <title>Complete genome of nocamycin-producing strain Saccharothrix syringae NRRL B-16468 reveals the biosynthetic potential for secondary metabolites.</title>
        <authorList>
            <person name="Mo X."/>
            <person name="Yang S."/>
        </authorList>
    </citation>
    <scope>NUCLEOTIDE SEQUENCE [LARGE SCALE GENOMIC DNA]</scope>
    <source>
        <strain evidence="7">ATCC 51364 / DSM 43886 / JCM 6844 / KCTC 9398 / NBRC 14523 / NRRL B-16468 / INA 2240</strain>
    </source>
</reference>
<evidence type="ECO:0000256" key="2">
    <source>
        <dbReference type="ARBA" id="ARBA00022741"/>
    </source>
</evidence>
<dbReference type="AlphaFoldDB" id="A0A5Q0H568"/>
<dbReference type="InterPro" id="IPR001278">
    <property type="entry name" value="Arg-tRNA-ligase"/>
</dbReference>
<gene>
    <name evidence="6" type="primary">argS</name>
    <name evidence="6" type="ORF">EKG83_31720</name>
</gene>
<dbReference type="KEGG" id="ssyi:EKG83_31720"/>
<dbReference type="GO" id="GO:0005524">
    <property type="term" value="F:ATP binding"/>
    <property type="evidence" value="ECO:0007669"/>
    <property type="project" value="UniProtKB-KW"/>
</dbReference>
<dbReference type="PANTHER" id="PTHR11956:SF5">
    <property type="entry name" value="ARGININE--TRNA LIGASE, CYTOPLASMIC"/>
    <property type="match status" value="1"/>
</dbReference>
<evidence type="ECO:0000313" key="6">
    <source>
        <dbReference type="EMBL" id="QFZ21356.1"/>
    </source>
</evidence>
<dbReference type="OrthoDB" id="9803211at2"/>
<dbReference type="Gene3D" id="3.40.50.620">
    <property type="entry name" value="HUPs"/>
    <property type="match status" value="1"/>
</dbReference>
<proteinExistence type="inferred from homology"/>
<dbReference type="EMBL" id="CP034550">
    <property type="protein sequence ID" value="QFZ21356.1"/>
    <property type="molecule type" value="Genomic_DNA"/>
</dbReference>
<evidence type="ECO:0000256" key="4">
    <source>
        <dbReference type="RuleBase" id="RU363038"/>
    </source>
</evidence>
<dbReference type="GO" id="GO:0006420">
    <property type="term" value="P:arginyl-tRNA aminoacylation"/>
    <property type="evidence" value="ECO:0007669"/>
    <property type="project" value="InterPro"/>
</dbReference>
<dbReference type="InterPro" id="IPR035684">
    <property type="entry name" value="ArgRS_core"/>
</dbReference>
<evidence type="ECO:0000259" key="5">
    <source>
        <dbReference type="Pfam" id="PF00750"/>
    </source>
</evidence>
<keyword evidence="4" id="KW-0030">Aminoacyl-tRNA synthetase</keyword>